<dbReference type="InterPro" id="IPR019475">
    <property type="entry name" value="DNA_primase_DnaB-bd"/>
</dbReference>
<dbReference type="Pfam" id="PF08275">
    <property type="entry name" value="DNAG_N"/>
    <property type="match status" value="1"/>
</dbReference>
<dbReference type="InterPro" id="IPR013264">
    <property type="entry name" value="DNAG_N"/>
</dbReference>
<dbReference type="AlphaFoldDB" id="A0A1F5FTD1"/>
<organism evidence="2 3">
    <name type="scientific">Candidatus Curtissbacteria bacterium RBG_13_40_7</name>
    <dbReference type="NCBI Taxonomy" id="1797706"/>
    <lineage>
        <taxon>Bacteria</taxon>
        <taxon>Candidatus Curtissiibacteriota</taxon>
    </lineage>
</organism>
<dbReference type="Gene3D" id="3.90.980.10">
    <property type="entry name" value="DNA primase, catalytic core, N-terminal domain"/>
    <property type="match status" value="1"/>
</dbReference>
<dbReference type="PROSITE" id="PS50880">
    <property type="entry name" value="TOPRIM"/>
    <property type="match status" value="1"/>
</dbReference>
<protein>
    <recommendedName>
        <fullName evidence="1">Toprim domain-containing protein</fullName>
    </recommendedName>
</protein>
<dbReference type="Proteomes" id="UP000179252">
    <property type="component" value="Unassembled WGS sequence"/>
</dbReference>
<name>A0A1F5FTD1_9BACT</name>
<dbReference type="InterPro" id="IPR037068">
    <property type="entry name" value="DNA_primase_core_N_sf"/>
</dbReference>
<dbReference type="InterPro" id="IPR016136">
    <property type="entry name" value="DNA_helicase_N/primase_C"/>
</dbReference>
<evidence type="ECO:0000313" key="2">
    <source>
        <dbReference type="EMBL" id="OGD82875.1"/>
    </source>
</evidence>
<dbReference type="SUPFAM" id="SSF56731">
    <property type="entry name" value="DNA primase core"/>
    <property type="match status" value="1"/>
</dbReference>
<reference evidence="2 3" key="1">
    <citation type="journal article" date="2016" name="Nat. Commun.">
        <title>Thousands of microbial genomes shed light on interconnected biogeochemical processes in an aquifer system.</title>
        <authorList>
            <person name="Anantharaman K."/>
            <person name="Brown C.T."/>
            <person name="Hug L.A."/>
            <person name="Sharon I."/>
            <person name="Castelle C.J."/>
            <person name="Probst A.J."/>
            <person name="Thomas B.C."/>
            <person name="Singh A."/>
            <person name="Wilkins M.J."/>
            <person name="Karaoz U."/>
            <person name="Brodie E.L."/>
            <person name="Williams K.H."/>
            <person name="Hubbard S.S."/>
            <person name="Banfield J.F."/>
        </authorList>
    </citation>
    <scope>NUCLEOTIDE SEQUENCE [LARGE SCALE GENOMIC DNA]</scope>
</reference>
<dbReference type="Gene3D" id="1.10.860.10">
    <property type="entry name" value="DNAb Helicase, Chain A"/>
    <property type="match status" value="1"/>
</dbReference>
<dbReference type="PANTHER" id="PTHR30313:SF2">
    <property type="entry name" value="DNA PRIMASE"/>
    <property type="match status" value="1"/>
</dbReference>
<dbReference type="SMART" id="SM00493">
    <property type="entry name" value="TOPRIM"/>
    <property type="match status" value="1"/>
</dbReference>
<dbReference type="PANTHER" id="PTHR30313">
    <property type="entry name" value="DNA PRIMASE"/>
    <property type="match status" value="1"/>
</dbReference>
<dbReference type="Pfam" id="PF13155">
    <property type="entry name" value="Toprim_2"/>
    <property type="match status" value="1"/>
</dbReference>
<evidence type="ECO:0000313" key="3">
    <source>
        <dbReference type="Proteomes" id="UP000179252"/>
    </source>
</evidence>
<dbReference type="InterPro" id="IPR006171">
    <property type="entry name" value="TOPRIM_dom"/>
</dbReference>
<dbReference type="EMBL" id="MFAU01000069">
    <property type="protein sequence ID" value="OGD82875.1"/>
    <property type="molecule type" value="Genomic_DNA"/>
</dbReference>
<dbReference type="GO" id="GO:0006269">
    <property type="term" value="P:DNA replication, synthesis of primer"/>
    <property type="evidence" value="ECO:0007669"/>
    <property type="project" value="TreeGrafter"/>
</dbReference>
<dbReference type="InterPro" id="IPR050219">
    <property type="entry name" value="DnaG_primase"/>
</dbReference>
<proteinExistence type="predicted"/>
<dbReference type="Pfam" id="PF10410">
    <property type="entry name" value="DnaB_bind"/>
    <property type="match status" value="1"/>
</dbReference>
<dbReference type="Gene3D" id="3.40.1360.10">
    <property type="match status" value="1"/>
</dbReference>
<dbReference type="CDD" id="cd03364">
    <property type="entry name" value="TOPRIM_DnaG_primases"/>
    <property type="match status" value="1"/>
</dbReference>
<comment type="caution">
    <text evidence="2">The sequence shown here is derived from an EMBL/GenBank/DDBJ whole genome shotgun (WGS) entry which is preliminary data.</text>
</comment>
<dbReference type="GO" id="GO:0005737">
    <property type="term" value="C:cytoplasm"/>
    <property type="evidence" value="ECO:0007669"/>
    <property type="project" value="TreeGrafter"/>
</dbReference>
<gene>
    <name evidence="2" type="ORF">A2165_01580</name>
</gene>
<dbReference type="GO" id="GO:0016779">
    <property type="term" value="F:nucleotidyltransferase activity"/>
    <property type="evidence" value="ECO:0007669"/>
    <property type="project" value="InterPro"/>
</dbReference>
<evidence type="ECO:0000259" key="1">
    <source>
        <dbReference type="PROSITE" id="PS50880"/>
    </source>
</evidence>
<dbReference type="InterPro" id="IPR034151">
    <property type="entry name" value="TOPRIM_DnaG_bac"/>
</dbReference>
<sequence length="495" mass="56107">NKIIAINNLTSKFYSYILESHKLGEAARVYLKKRGISEKFWKKFGLGFAPKGWENTYKFLTKKGYSAADISQSGLIISRQMRSSSEYFDRFRNRLMFPLKDSRGVVLGFAGRLLEQETRNMKHAVRQEAKYINSPETLVFNKGSLLFGLDLARDAIRRSNETLLVEGEFDVISAHQVGIENTVASKGTALTDKQVVLLSRLCENVALCYDADIAGDAAARRGIELLDNAGVNVKIVDLGNHKDPDEFLQKDVNGFRKVFKNAQNIYDYLIDSATGRYDTTTASGKKKIGQEIIPMLVKINDDLMQAHYIEKLSKVLDLDVSLVSDAVKKKSASVYVSEDTIKSFGTLNKQINLDRYFLALFLIQDEISQQVLNLLNASDFEEDTAGSFWKMVRDIMKTSRKSTVSRILSKVPKQFSEFVDDLYLININPVFNDREIWGAEIVKIAKRIKREAIKRKLTDISKAIKRAEKEKDIKLLKLLSGKFDQMSKNLKEASI</sequence>
<accession>A0A1F5FTD1</accession>
<feature type="domain" description="Toprim" evidence="1">
    <location>
        <begin position="160"/>
        <end position="241"/>
    </location>
</feature>
<feature type="non-terminal residue" evidence="2">
    <location>
        <position position="1"/>
    </location>
</feature>